<evidence type="ECO:0000313" key="1">
    <source>
        <dbReference type="EMBL" id="MYL64627.1"/>
    </source>
</evidence>
<dbReference type="Gene3D" id="1.25.40.290">
    <property type="entry name" value="ARM repeat domains"/>
    <property type="match status" value="1"/>
</dbReference>
<dbReference type="Proteomes" id="UP000447833">
    <property type="component" value="Unassembled WGS sequence"/>
</dbReference>
<proteinExistence type="predicted"/>
<dbReference type="InterPro" id="IPR016024">
    <property type="entry name" value="ARM-type_fold"/>
</dbReference>
<reference evidence="1 2" key="1">
    <citation type="submission" date="2019-11" db="EMBL/GenBank/DDBJ databases">
        <title>Genome sequences of 17 halophilic strains isolated from different environments.</title>
        <authorList>
            <person name="Furrow R.E."/>
        </authorList>
    </citation>
    <scope>NUCLEOTIDE SEQUENCE [LARGE SCALE GENOMIC DNA]</scope>
    <source>
        <strain evidence="1 2">22506_14_FS</strain>
    </source>
</reference>
<dbReference type="CDD" id="cd07064">
    <property type="entry name" value="AlkD_like_1"/>
    <property type="match status" value="1"/>
</dbReference>
<dbReference type="PANTHER" id="PTHR34070">
    <property type="entry name" value="ARMADILLO-TYPE FOLD"/>
    <property type="match status" value="1"/>
</dbReference>
<comment type="caution">
    <text evidence="1">The sequence shown here is derived from an EMBL/GenBank/DDBJ whole genome shotgun (WGS) entry which is preliminary data.</text>
</comment>
<gene>
    <name evidence="1" type="ORF">GLW07_14815</name>
</gene>
<protein>
    <submittedName>
        <fullName evidence="1">DNA alkylation repair protein</fullName>
    </submittedName>
</protein>
<accession>A0A845F1Q6</accession>
<dbReference type="InterPro" id="IPR014825">
    <property type="entry name" value="DNA_alkylation"/>
</dbReference>
<dbReference type="SUPFAM" id="SSF48371">
    <property type="entry name" value="ARM repeat"/>
    <property type="match status" value="1"/>
</dbReference>
<dbReference type="AlphaFoldDB" id="A0A845F1Q6"/>
<sequence>MLTVEKLQEKLESFQDKDQAVQMEKYMRNQFPFLGVKTPVRRKAVINALGQTRKPDFQVIKPLVEQLWLLPEREYQNAALDLLGRVKQFPKEAIALIEQLIVTKSWWDTVDSLAVHSTGKYFKQHPDQIYFISEKWMTSENMWLNRSAILFQISYKEKTDWPLLKRSILVHSESKEFFIQKAIGWALREYSKTAPSTVKNFIEEASLAPLSKREASKIIKKNEQERQK</sequence>
<dbReference type="EMBL" id="WMEY01000004">
    <property type="protein sequence ID" value="MYL64627.1"/>
    <property type="molecule type" value="Genomic_DNA"/>
</dbReference>
<evidence type="ECO:0000313" key="2">
    <source>
        <dbReference type="Proteomes" id="UP000447833"/>
    </source>
</evidence>
<dbReference type="Gene3D" id="1.20.1660.10">
    <property type="entry name" value="Hypothetical protein (EF3068)"/>
    <property type="match status" value="1"/>
</dbReference>
<organism evidence="1 2">
    <name type="scientific">Guptibacillus hwajinpoensis</name>
    <dbReference type="NCBI Taxonomy" id="208199"/>
    <lineage>
        <taxon>Bacteria</taxon>
        <taxon>Bacillati</taxon>
        <taxon>Bacillota</taxon>
        <taxon>Bacilli</taxon>
        <taxon>Bacillales</taxon>
        <taxon>Guptibacillaceae</taxon>
        <taxon>Guptibacillus</taxon>
    </lineage>
</organism>
<dbReference type="RefSeq" id="WP_160920050.1">
    <property type="nucleotide sequence ID" value="NZ_WMEY01000004.1"/>
</dbReference>
<dbReference type="PANTHER" id="PTHR34070:SF1">
    <property type="entry name" value="DNA ALKYLATION REPAIR PROTEIN"/>
    <property type="match status" value="1"/>
</dbReference>
<name>A0A845F1Q6_9BACL</name>
<dbReference type="Pfam" id="PF08713">
    <property type="entry name" value="DNA_alkylation"/>
    <property type="match status" value="1"/>
</dbReference>